<dbReference type="InterPro" id="IPR008552">
    <property type="entry name" value="DUF834"/>
</dbReference>
<name>Q84YN0_ORYSJ</name>
<evidence type="ECO:0000256" key="1">
    <source>
        <dbReference type="SAM" id="MobiDB-lite"/>
    </source>
</evidence>
<dbReference type="AlphaFoldDB" id="Q84YN0"/>
<dbReference type="EMBL" id="AP005768">
    <property type="protein sequence ID" value="BAC57865.1"/>
    <property type="molecule type" value="Genomic_DNA"/>
</dbReference>
<accession>Q84YN0</accession>
<organism evidence="3 4">
    <name type="scientific">Oryza sativa subsp. japonica</name>
    <name type="common">Rice</name>
    <dbReference type="NCBI Taxonomy" id="39947"/>
    <lineage>
        <taxon>Eukaryota</taxon>
        <taxon>Viridiplantae</taxon>
        <taxon>Streptophyta</taxon>
        <taxon>Embryophyta</taxon>
        <taxon>Tracheophyta</taxon>
        <taxon>Spermatophyta</taxon>
        <taxon>Magnoliopsida</taxon>
        <taxon>Liliopsida</taxon>
        <taxon>Poales</taxon>
        <taxon>Poaceae</taxon>
        <taxon>BOP clade</taxon>
        <taxon>Oryzoideae</taxon>
        <taxon>Oryzeae</taxon>
        <taxon>Oryzinae</taxon>
        <taxon>Oryza</taxon>
        <taxon>Oryza sativa</taxon>
    </lineage>
</organism>
<proteinExistence type="predicted"/>
<dbReference type="Pfam" id="PF05754">
    <property type="entry name" value="DUF834"/>
    <property type="match status" value="1"/>
</dbReference>
<feature type="domain" description="DUF834" evidence="2">
    <location>
        <begin position="27"/>
        <end position="80"/>
    </location>
</feature>
<feature type="region of interest" description="Disordered" evidence="1">
    <location>
        <begin position="1"/>
        <end position="116"/>
    </location>
</feature>
<protein>
    <recommendedName>
        <fullName evidence="2">DUF834 domain-containing protein</fullName>
    </recommendedName>
</protein>
<sequence length="116" mass="11735">MDSPATPTDFSPLHSLAPQNTTDDDERRPATSSDGCTARVGNGGSSPATGDGGKGAAGVPLLRVHPTTATDGNGNGYRGGAARLDGRQWRRRLGQSGGGATGDEGARDLGQTEEDD</sequence>
<dbReference type="Proteomes" id="UP000000763">
    <property type="component" value="Chromosome 7"/>
</dbReference>
<gene>
    <name evidence="3" type="primary">OSJNBa0039C01.137</name>
</gene>
<evidence type="ECO:0000313" key="3">
    <source>
        <dbReference type="EMBL" id="BAC57865.1"/>
    </source>
</evidence>
<reference evidence="4" key="1">
    <citation type="journal article" date="2005" name="Nature">
        <title>The map-based sequence of the rice genome.</title>
        <authorList>
            <consortium name="International rice genome sequencing project (IRGSP)"/>
            <person name="Matsumoto T."/>
            <person name="Wu J."/>
            <person name="Kanamori H."/>
            <person name="Katayose Y."/>
            <person name="Fujisawa M."/>
            <person name="Namiki N."/>
            <person name="Mizuno H."/>
            <person name="Yamamoto K."/>
            <person name="Antonio B.A."/>
            <person name="Baba T."/>
            <person name="Sakata K."/>
            <person name="Nagamura Y."/>
            <person name="Aoki H."/>
            <person name="Arikawa K."/>
            <person name="Arita K."/>
            <person name="Bito T."/>
            <person name="Chiden Y."/>
            <person name="Fujitsuka N."/>
            <person name="Fukunaka R."/>
            <person name="Hamada M."/>
            <person name="Harada C."/>
            <person name="Hayashi A."/>
            <person name="Hijishita S."/>
            <person name="Honda M."/>
            <person name="Hosokawa S."/>
            <person name="Ichikawa Y."/>
            <person name="Idonuma A."/>
            <person name="Iijima M."/>
            <person name="Ikeda M."/>
            <person name="Ikeno M."/>
            <person name="Ito K."/>
            <person name="Ito S."/>
            <person name="Ito T."/>
            <person name="Ito Y."/>
            <person name="Ito Y."/>
            <person name="Iwabuchi A."/>
            <person name="Kamiya K."/>
            <person name="Karasawa W."/>
            <person name="Kurita K."/>
            <person name="Katagiri S."/>
            <person name="Kikuta A."/>
            <person name="Kobayashi H."/>
            <person name="Kobayashi N."/>
            <person name="Machita K."/>
            <person name="Maehara T."/>
            <person name="Masukawa M."/>
            <person name="Mizubayashi T."/>
            <person name="Mukai Y."/>
            <person name="Nagasaki H."/>
            <person name="Nagata Y."/>
            <person name="Naito S."/>
            <person name="Nakashima M."/>
            <person name="Nakama Y."/>
            <person name="Nakamichi Y."/>
            <person name="Nakamura M."/>
            <person name="Meguro A."/>
            <person name="Negishi M."/>
            <person name="Ohta I."/>
            <person name="Ohta T."/>
            <person name="Okamoto M."/>
            <person name="Ono N."/>
            <person name="Saji S."/>
            <person name="Sakaguchi M."/>
            <person name="Sakai K."/>
            <person name="Shibata M."/>
            <person name="Shimokawa T."/>
            <person name="Song J."/>
            <person name="Takazaki Y."/>
            <person name="Terasawa K."/>
            <person name="Tsugane M."/>
            <person name="Tsuji K."/>
            <person name="Ueda S."/>
            <person name="Waki K."/>
            <person name="Yamagata H."/>
            <person name="Yamamoto M."/>
            <person name="Yamamoto S."/>
            <person name="Yamane H."/>
            <person name="Yoshiki S."/>
            <person name="Yoshihara R."/>
            <person name="Yukawa K."/>
            <person name="Zhong H."/>
            <person name="Yano M."/>
            <person name="Yuan Q."/>
            <person name="Ouyang S."/>
            <person name="Liu J."/>
            <person name="Jones K.M."/>
            <person name="Gansberger K."/>
            <person name="Moffat K."/>
            <person name="Hill J."/>
            <person name="Bera J."/>
            <person name="Fadrosh D."/>
            <person name="Jin S."/>
            <person name="Johri S."/>
            <person name="Kim M."/>
            <person name="Overton L."/>
            <person name="Reardon M."/>
            <person name="Tsitrin T."/>
            <person name="Vuong H."/>
            <person name="Weaver B."/>
            <person name="Ciecko A."/>
            <person name="Tallon L."/>
            <person name="Jackson J."/>
            <person name="Pai G."/>
            <person name="Aken S.V."/>
            <person name="Utterback T."/>
            <person name="Reidmuller S."/>
            <person name="Feldblyum T."/>
            <person name="Hsiao J."/>
            <person name="Zismann V."/>
            <person name="Iobst S."/>
            <person name="de Vazeille A.R."/>
            <person name="Buell C.R."/>
            <person name="Ying K."/>
            <person name="Li Y."/>
            <person name="Lu T."/>
            <person name="Huang Y."/>
            <person name="Zhao Q."/>
            <person name="Feng Q."/>
            <person name="Zhang L."/>
            <person name="Zhu J."/>
            <person name="Weng Q."/>
            <person name="Mu J."/>
            <person name="Lu Y."/>
            <person name="Fan D."/>
            <person name="Liu Y."/>
            <person name="Guan J."/>
            <person name="Zhang Y."/>
            <person name="Yu S."/>
            <person name="Liu X."/>
            <person name="Zhang Y."/>
            <person name="Hong G."/>
            <person name="Han B."/>
            <person name="Choisne N."/>
            <person name="Demange N."/>
            <person name="Orjeda G."/>
            <person name="Samain S."/>
            <person name="Cattolico L."/>
            <person name="Pelletier E."/>
            <person name="Couloux A."/>
            <person name="Segurens B."/>
            <person name="Wincker P."/>
            <person name="D'Hont A."/>
            <person name="Scarpelli C."/>
            <person name="Weissenbach J."/>
            <person name="Salanoubat M."/>
            <person name="Quetier F."/>
            <person name="Yu Y."/>
            <person name="Kim H.R."/>
            <person name="Rambo T."/>
            <person name="Currie J."/>
            <person name="Collura K."/>
            <person name="Luo M."/>
            <person name="Yang T."/>
            <person name="Ammiraju J.S.S."/>
            <person name="Engler F."/>
            <person name="Soderlund C."/>
            <person name="Wing R.A."/>
            <person name="Palmer L.E."/>
            <person name="de la Bastide M."/>
            <person name="Spiegel L."/>
            <person name="Nascimento L."/>
            <person name="Zutavern T."/>
            <person name="O'Shaughnessy A."/>
            <person name="Dike S."/>
            <person name="Dedhia N."/>
            <person name="Preston R."/>
            <person name="Balija V."/>
            <person name="McCombie W.R."/>
            <person name="Chow T."/>
            <person name="Chen H."/>
            <person name="Chung M."/>
            <person name="Chen C."/>
            <person name="Shaw J."/>
            <person name="Wu H."/>
            <person name="Hsiao K."/>
            <person name="Chao Y."/>
            <person name="Chu M."/>
            <person name="Cheng C."/>
            <person name="Hour A."/>
            <person name="Lee P."/>
            <person name="Lin S."/>
            <person name="Lin Y."/>
            <person name="Liou J."/>
            <person name="Liu S."/>
            <person name="Hsing Y."/>
            <person name="Raghuvanshi S."/>
            <person name="Mohanty A."/>
            <person name="Bharti A.K."/>
            <person name="Gaur A."/>
            <person name="Gupta V."/>
            <person name="Kumar D."/>
            <person name="Ravi V."/>
            <person name="Vij S."/>
            <person name="Kapur A."/>
            <person name="Khurana P."/>
            <person name="Khurana P."/>
            <person name="Khurana J.P."/>
            <person name="Tyagi A.K."/>
            <person name="Gaikwad K."/>
            <person name="Singh A."/>
            <person name="Dalal V."/>
            <person name="Srivastava S."/>
            <person name="Dixit A."/>
            <person name="Pal A.K."/>
            <person name="Ghazi I.A."/>
            <person name="Yadav M."/>
            <person name="Pandit A."/>
            <person name="Bhargava A."/>
            <person name="Sureshbabu K."/>
            <person name="Batra K."/>
            <person name="Sharma T.R."/>
            <person name="Mohapatra T."/>
            <person name="Singh N.K."/>
            <person name="Messing J."/>
            <person name="Nelson A.B."/>
            <person name="Fuks G."/>
            <person name="Kavchok S."/>
            <person name="Keizer G."/>
            <person name="Linton E."/>
            <person name="Llaca V."/>
            <person name="Song R."/>
            <person name="Tanyolac B."/>
            <person name="Young S."/>
            <person name="Ho-Il K."/>
            <person name="Hahn J.H."/>
            <person name="Sangsakoo G."/>
            <person name="Vanavichit A."/>
            <person name="de Mattos Luiz.A.T."/>
            <person name="Zimmer P.D."/>
            <person name="Malone G."/>
            <person name="Dellagostin O."/>
            <person name="de Oliveira A.C."/>
            <person name="Bevan M."/>
            <person name="Bancroft I."/>
            <person name="Minx P."/>
            <person name="Cordum H."/>
            <person name="Wilson R."/>
            <person name="Cheng Z."/>
            <person name="Jin W."/>
            <person name="Jiang J."/>
            <person name="Leong S.A."/>
            <person name="Iwama H."/>
            <person name="Gojobori T."/>
            <person name="Itoh T."/>
            <person name="Niimura Y."/>
            <person name="Fujii Y."/>
            <person name="Habara T."/>
            <person name="Sakai H."/>
            <person name="Sato Y."/>
            <person name="Wilson G."/>
            <person name="Kumar K."/>
            <person name="McCouch S."/>
            <person name="Juretic N."/>
            <person name="Hoen D."/>
            <person name="Wright S."/>
            <person name="Bruskiewich R."/>
            <person name="Bureau T."/>
            <person name="Miyao A."/>
            <person name="Hirochika H."/>
            <person name="Nishikawa T."/>
            <person name="Kadowaki K."/>
            <person name="Sugiura M."/>
            <person name="Burr B."/>
            <person name="Sasaki T."/>
        </authorList>
    </citation>
    <scope>NUCLEOTIDE SEQUENCE [LARGE SCALE GENOMIC DNA]</scope>
    <source>
        <strain evidence="4">cv. Nipponbare</strain>
    </source>
</reference>
<evidence type="ECO:0000313" key="4">
    <source>
        <dbReference type="Proteomes" id="UP000000763"/>
    </source>
</evidence>
<evidence type="ECO:0000259" key="2">
    <source>
        <dbReference type="Pfam" id="PF05754"/>
    </source>
</evidence>
<reference evidence="4" key="2">
    <citation type="journal article" date="2008" name="Nucleic Acids Res.">
        <title>The rice annotation project database (RAP-DB): 2008 update.</title>
        <authorList>
            <consortium name="The rice annotation project (RAP)"/>
        </authorList>
    </citation>
    <scope>GENOME REANNOTATION</scope>
    <source>
        <strain evidence="4">cv. Nipponbare</strain>
    </source>
</reference>